<proteinExistence type="predicted"/>
<evidence type="ECO:0000256" key="1">
    <source>
        <dbReference type="SAM" id="Coils"/>
    </source>
</evidence>
<evidence type="ECO:0000313" key="5">
    <source>
        <dbReference type="Proteomes" id="UP000232688"/>
    </source>
</evidence>
<reference evidence="4 5" key="4">
    <citation type="submission" date="2017-10" db="EMBL/GenBank/DDBJ databases">
        <title>Genome analyses suggest a sexual origin of heterokaryosis in a supposedly ancient asexual fungus.</title>
        <authorList>
            <person name="Corradi N."/>
            <person name="Sedzielewska K."/>
            <person name="Noel J."/>
            <person name="Charron P."/>
            <person name="Farinelli L."/>
            <person name="Marton T."/>
            <person name="Kruger M."/>
            <person name="Pelin A."/>
            <person name="Brachmann A."/>
            <person name="Corradi N."/>
        </authorList>
    </citation>
    <scope>NUCLEOTIDE SEQUENCE [LARGE SCALE GENOMIC DNA]</scope>
    <source>
        <strain evidence="4 5">A1</strain>
    </source>
</reference>
<dbReference type="EMBL" id="LLXJ01000128">
    <property type="protein sequence ID" value="PKC14568.1"/>
    <property type="molecule type" value="Genomic_DNA"/>
</dbReference>
<evidence type="ECO:0000313" key="2">
    <source>
        <dbReference type="EMBL" id="PKC06176.1"/>
    </source>
</evidence>
<name>A0A2N0PH69_9GLOM</name>
<gene>
    <name evidence="4" type="ORF">RhiirA1_387522</name>
    <name evidence="3" type="ORF">RhiirA5_409255</name>
    <name evidence="2" type="ORF">RhiirA5_419933</name>
</gene>
<evidence type="ECO:0000313" key="4">
    <source>
        <dbReference type="EMBL" id="PKC75176.1"/>
    </source>
</evidence>
<accession>A0A2N0PH69</accession>
<reference evidence="4 5" key="3">
    <citation type="submission" date="2017-10" db="EMBL/GenBank/DDBJ databases">
        <title>Extensive intraspecific genome diversity in a model arbuscular mycorrhizal fungus.</title>
        <authorList>
            <person name="Chen E.C.H."/>
            <person name="Morin E."/>
            <person name="Baudet D."/>
            <person name="Noel J."/>
            <person name="Ndikumana S."/>
            <person name="Charron P."/>
            <person name="St-Onge C."/>
            <person name="Giorgi J."/>
            <person name="Grigoriev I.V."/>
            <person name="Roux C."/>
            <person name="Martin F.M."/>
            <person name="Corradi N."/>
        </authorList>
    </citation>
    <scope>NUCLEOTIDE SEQUENCE [LARGE SCALE GENOMIC DNA]</scope>
    <source>
        <strain evidence="4 5">A1</strain>
    </source>
</reference>
<dbReference type="VEuPathDB" id="FungiDB:FUN_005896"/>
<dbReference type="EMBL" id="LLXH01000029">
    <property type="protein sequence ID" value="PKC75176.1"/>
    <property type="molecule type" value="Genomic_DNA"/>
</dbReference>
<keyword evidence="1" id="KW-0175">Coiled coil</keyword>
<dbReference type="Gene3D" id="1.20.1170.10">
    <property type="match status" value="1"/>
</dbReference>
<evidence type="ECO:0000313" key="3">
    <source>
        <dbReference type="EMBL" id="PKC14568.1"/>
    </source>
</evidence>
<organism evidence="2 6">
    <name type="scientific">Rhizophagus irregularis</name>
    <dbReference type="NCBI Taxonomy" id="588596"/>
    <lineage>
        <taxon>Eukaryota</taxon>
        <taxon>Fungi</taxon>
        <taxon>Fungi incertae sedis</taxon>
        <taxon>Mucoromycota</taxon>
        <taxon>Glomeromycotina</taxon>
        <taxon>Glomeromycetes</taxon>
        <taxon>Glomerales</taxon>
        <taxon>Glomeraceae</taxon>
        <taxon>Rhizophagus</taxon>
    </lineage>
</organism>
<feature type="coiled-coil region" evidence="1">
    <location>
        <begin position="26"/>
        <end position="82"/>
    </location>
</feature>
<dbReference type="VEuPathDB" id="FungiDB:RhiirFUN_005617"/>
<comment type="caution">
    <text evidence="2">The sequence shown here is derived from an EMBL/GenBank/DDBJ whole genome shotgun (WGS) entry which is preliminary data.</text>
</comment>
<protein>
    <submittedName>
        <fullName evidence="2">Uncharacterized protein</fullName>
    </submittedName>
</protein>
<reference evidence="2 6" key="1">
    <citation type="submission" date="2016-04" db="EMBL/GenBank/DDBJ databases">
        <title>Genome analyses suggest a sexual origin of heterokaryosis in a supposedly ancient asexual fungus.</title>
        <authorList>
            <person name="Ropars J."/>
            <person name="Sedzielewska K."/>
            <person name="Noel J."/>
            <person name="Charron P."/>
            <person name="Farinelli L."/>
            <person name="Marton T."/>
            <person name="Kruger M."/>
            <person name="Pelin A."/>
            <person name="Brachmann A."/>
            <person name="Corradi N."/>
        </authorList>
    </citation>
    <scope>NUCLEOTIDE SEQUENCE [LARGE SCALE GENOMIC DNA]</scope>
    <source>
        <strain evidence="2 6">A5</strain>
    </source>
</reference>
<reference evidence="2 6" key="2">
    <citation type="submission" date="2017-09" db="EMBL/GenBank/DDBJ databases">
        <title>Extensive intraspecific genome diversity in a model arbuscular mycorrhizal fungus.</title>
        <authorList>
            <person name="Chen E.C."/>
            <person name="Morin E."/>
            <person name="Beaudet D."/>
            <person name="Noel J."/>
            <person name="Ndikumana S."/>
            <person name="Charron P."/>
            <person name="St-Onge C."/>
            <person name="Giorgi J."/>
            <person name="Grigoriev I.V."/>
            <person name="Roux C."/>
            <person name="Martin F.M."/>
            <person name="Corradi N."/>
        </authorList>
    </citation>
    <scope>NUCLEOTIDE SEQUENCE [LARGE SCALE GENOMIC DNA]</scope>
    <source>
        <strain evidence="2 6">A5</strain>
    </source>
</reference>
<sequence>MFQLSRVAYQSLSRGLATGRVKVPQINNFNNTLKELKGDVKNVSTELKGDVKNVSKKLSEVETELKSDVKNVSKKLSEVETELKGEIKGVQEDVKGLSKKLSENSKKLNEIGTKLDMHVKYLPVQTTGYVCGALVGGTSFLTAIGWGFTLEKKDSAESVGWVRNLPKSVPKK</sequence>
<dbReference type="Proteomes" id="UP000232688">
    <property type="component" value="Unassembled WGS sequence"/>
</dbReference>
<dbReference type="SUPFAM" id="SSF58100">
    <property type="entry name" value="Bacterial hemolysins"/>
    <property type="match status" value="1"/>
</dbReference>
<evidence type="ECO:0000313" key="6">
    <source>
        <dbReference type="Proteomes" id="UP000232722"/>
    </source>
</evidence>
<dbReference type="Proteomes" id="UP000232722">
    <property type="component" value="Unassembled WGS sequence"/>
</dbReference>
<dbReference type="AlphaFoldDB" id="A0A2N0PH69"/>
<dbReference type="VEuPathDB" id="FungiDB:RhiirA1_387522"/>
<dbReference type="EMBL" id="LLXJ01000790">
    <property type="protein sequence ID" value="PKC06176.1"/>
    <property type="molecule type" value="Genomic_DNA"/>
</dbReference>